<dbReference type="Proteomes" id="UP000615455">
    <property type="component" value="Unassembled WGS sequence"/>
</dbReference>
<proteinExistence type="predicted"/>
<reference evidence="3" key="1">
    <citation type="journal article" date="2019" name="Int. J. Syst. Evol. Microbiol.">
        <title>The Global Catalogue of Microorganisms (GCM) 10K type strain sequencing project: providing services to taxonomists for standard genome sequencing and annotation.</title>
        <authorList>
            <consortium name="The Broad Institute Genomics Platform"/>
            <consortium name="The Broad Institute Genome Sequencing Center for Infectious Disease"/>
            <person name="Wu L."/>
            <person name="Ma J."/>
        </authorList>
    </citation>
    <scope>NUCLEOTIDE SEQUENCE [LARGE SCALE GENOMIC DNA]</scope>
    <source>
        <strain evidence="3">CGMCC 1.15043</strain>
    </source>
</reference>
<dbReference type="Pfam" id="PF14206">
    <property type="entry name" value="Cys_rich_CPCC"/>
    <property type="match status" value="1"/>
</dbReference>
<dbReference type="InterPro" id="IPR025983">
    <property type="entry name" value="Cys_rich_CPCC"/>
</dbReference>
<feature type="domain" description="Cysteine-rich CPCC" evidence="1">
    <location>
        <begin position="4"/>
        <end position="77"/>
    </location>
</feature>
<evidence type="ECO:0000259" key="1">
    <source>
        <dbReference type="Pfam" id="PF14206"/>
    </source>
</evidence>
<dbReference type="EMBL" id="BMHE01000008">
    <property type="protein sequence ID" value="GFZ76011.1"/>
    <property type="molecule type" value="Genomic_DNA"/>
</dbReference>
<protein>
    <recommendedName>
        <fullName evidence="1">Cysteine-rich CPCC domain-containing protein</fullName>
    </recommendedName>
</protein>
<name>A0ABQ1EKT5_9BACL</name>
<keyword evidence="3" id="KW-1185">Reference proteome</keyword>
<gene>
    <name evidence="2" type="ORF">GCM10008018_21770</name>
</gene>
<evidence type="ECO:0000313" key="2">
    <source>
        <dbReference type="EMBL" id="GFZ76011.1"/>
    </source>
</evidence>
<sequence>MRVQCPCCDYFTFASMEEAFFEICGVCFWQYDGVAHDKPEKISGANRISLNQARVNFNKFGVCKEQFKGVVREPLEELPINNIK</sequence>
<organism evidence="2 3">
    <name type="scientific">Paenibacillus marchantiophytorum</name>
    <dbReference type="NCBI Taxonomy" id="1619310"/>
    <lineage>
        <taxon>Bacteria</taxon>
        <taxon>Bacillati</taxon>
        <taxon>Bacillota</taxon>
        <taxon>Bacilli</taxon>
        <taxon>Bacillales</taxon>
        <taxon>Paenibacillaceae</taxon>
        <taxon>Paenibacillus</taxon>
    </lineage>
</organism>
<evidence type="ECO:0000313" key="3">
    <source>
        <dbReference type="Proteomes" id="UP000615455"/>
    </source>
</evidence>
<comment type="caution">
    <text evidence="2">The sequence shown here is derived from an EMBL/GenBank/DDBJ whole genome shotgun (WGS) entry which is preliminary data.</text>
</comment>
<accession>A0ABQ1EKT5</accession>